<comment type="caution">
    <text evidence="2">The sequence shown here is derived from an EMBL/GenBank/DDBJ whole genome shotgun (WGS) entry which is preliminary data.</text>
</comment>
<feature type="chain" id="PRO_5034180958" evidence="1">
    <location>
        <begin position="21"/>
        <end position="183"/>
    </location>
</feature>
<dbReference type="AlphaFoldDB" id="A0A8H3ET35"/>
<gene>
    <name evidence="2" type="ORF">GOMPHAMPRED_007331</name>
</gene>
<sequence length="183" mass="20086">MFTSTILAAVMTAIAGLAMADDLSCAAHKQGSICEPVNDTPSSPLGVHINLDLIATGFHNLSTAISVKLRNPKTGRISQTEWFQRNSDGIQYTDKLYKILSSHRISFDPDLTPAFGGEGQLPCSVFDDNPGGEAEFEWLFTHYTGDECTFNRTHACYPFLIDVPALHEPKKILLKDLPDICGR</sequence>
<evidence type="ECO:0000256" key="1">
    <source>
        <dbReference type="SAM" id="SignalP"/>
    </source>
</evidence>
<accession>A0A8H3ET35</accession>
<evidence type="ECO:0000313" key="2">
    <source>
        <dbReference type="EMBL" id="CAF9911163.1"/>
    </source>
</evidence>
<dbReference type="EMBL" id="CAJPDQ010000006">
    <property type="protein sequence ID" value="CAF9911163.1"/>
    <property type="molecule type" value="Genomic_DNA"/>
</dbReference>
<name>A0A8H3ET35_9LECA</name>
<dbReference type="Proteomes" id="UP000664169">
    <property type="component" value="Unassembled WGS sequence"/>
</dbReference>
<proteinExistence type="predicted"/>
<feature type="signal peptide" evidence="1">
    <location>
        <begin position="1"/>
        <end position="20"/>
    </location>
</feature>
<protein>
    <submittedName>
        <fullName evidence="2">Uncharacterized protein</fullName>
    </submittedName>
</protein>
<keyword evidence="3" id="KW-1185">Reference proteome</keyword>
<keyword evidence="1" id="KW-0732">Signal</keyword>
<evidence type="ECO:0000313" key="3">
    <source>
        <dbReference type="Proteomes" id="UP000664169"/>
    </source>
</evidence>
<reference evidence="2" key="1">
    <citation type="submission" date="2021-03" db="EMBL/GenBank/DDBJ databases">
        <authorList>
            <person name="Tagirdzhanova G."/>
        </authorList>
    </citation>
    <scope>NUCLEOTIDE SEQUENCE</scope>
</reference>
<organism evidence="2 3">
    <name type="scientific">Gomphillus americanus</name>
    <dbReference type="NCBI Taxonomy" id="1940652"/>
    <lineage>
        <taxon>Eukaryota</taxon>
        <taxon>Fungi</taxon>
        <taxon>Dikarya</taxon>
        <taxon>Ascomycota</taxon>
        <taxon>Pezizomycotina</taxon>
        <taxon>Lecanoromycetes</taxon>
        <taxon>OSLEUM clade</taxon>
        <taxon>Ostropomycetidae</taxon>
        <taxon>Ostropales</taxon>
        <taxon>Graphidaceae</taxon>
        <taxon>Gomphilloideae</taxon>
        <taxon>Gomphillus</taxon>
    </lineage>
</organism>